<dbReference type="FunFam" id="1.50.40.10:FF:000017">
    <property type="entry name" value="Solute carrier family 25 member 22a"/>
    <property type="match status" value="1"/>
</dbReference>
<sequence>MADKQISLPAKLINGGIAGLIGVTCVFPIDLAKTRLQNQQNGQRMYTSMSDCLIKTIRSEGYFGMYRGAAVNLTLVTPEKAIKLAANDFFRHQLSKDGQKLTLPKEMLAGCGAGTCQVIVTTPMEMLKIQLQDAGRIAAQRKILAAQGGAQASAEAPAAPRPTATQLTRDLLRSRGIAGLYKGLGATLLRDVPFSIVYFPLFANLNQLGRPASEEKSPFYVSFLAGCVAGSAAAVAVNPCDVVKTRLQSLQRGVNEDTYSGFLDCARKILRHEGPLAFLKGAYCRALVIAPLFGIAQVVYFLGIAESLLGLLAQP</sequence>
<comment type="catalytic activity">
    <reaction evidence="14">
        <text>L-glutamate(in) + H(+)(in) = L-glutamate(out) + H(+)(out)</text>
        <dbReference type="Rhea" id="RHEA:70955"/>
        <dbReference type="ChEBI" id="CHEBI:15378"/>
        <dbReference type="ChEBI" id="CHEBI:29985"/>
    </reaction>
</comment>
<evidence type="ECO:0000256" key="1">
    <source>
        <dbReference type="ARBA" id="ARBA00004448"/>
    </source>
</evidence>
<evidence type="ECO:0000256" key="8">
    <source>
        <dbReference type="ARBA" id="ARBA00023128"/>
    </source>
</evidence>
<reference evidence="18" key="1">
    <citation type="submission" date="2025-08" db="UniProtKB">
        <authorList>
            <consortium name="Ensembl"/>
        </authorList>
    </citation>
    <scope>IDENTIFICATION</scope>
</reference>
<evidence type="ECO:0000256" key="3">
    <source>
        <dbReference type="ARBA" id="ARBA00022448"/>
    </source>
</evidence>
<proteinExistence type="inferred from homology"/>
<keyword evidence="19" id="KW-1185">Reference proteome</keyword>
<dbReference type="GO" id="GO:0015183">
    <property type="term" value="F:L-aspartate transmembrane transporter activity"/>
    <property type="evidence" value="ECO:0007669"/>
    <property type="project" value="TreeGrafter"/>
</dbReference>
<evidence type="ECO:0000313" key="19">
    <source>
        <dbReference type="Proteomes" id="UP000233160"/>
    </source>
</evidence>
<reference evidence="18" key="2">
    <citation type="submission" date="2025-09" db="UniProtKB">
        <authorList>
            <consortium name="Ensembl"/>
        </authorList>
    </citation>
    <scope>IDENTIFICATION</scope>
</reference>
<keyword evidence="3 16" id="KW-0813">Transport</keyword>
<evidence type="ECO:0000256" key="4">
    <source>
        <dbReference type="ARBA" id="ARBA00022692"/>
    </source>
</evidence>
<dbReference type="GO" id="GO:0043490">
    <property type="term" value="P:malate-aspartate shuttle"/>
    <property type="evidence" value="ECO:0007669"/>
    <property type="project" value="TreeGrafter"/>
</dbReference>
<keyword evidence="8" id="KW-0496">Mitochondrion</keyword>
<evidence type="ECO:0000256" key="14">
    <source>
        <dbReference type="ARBA" id="ARBA00048437"/>
    </source>
</evidence>
<evidence type="ECO:0000256" key="15">
    <source>
        <dbReference type="PROSITE-ProRule" id="PRU00282"/>
    </source>
</evidence>
<feature type="repeat" description="Solcar" evidence="15">
    <location>
        <begin position="6"/>
        <end position="93"/>
    </location>
</feature>
<comment type="similarity">
    <text evidence="2 16">Belongs to the mitochondrial carrier (TC 2.A.29) family.</text>
</comment>
<dbReference type="Ensembl" id="ENSPCOT00000023990.1">
    <property type="protein sequence ID" value="ENSPCOP00000013387.1"/>
    <property type="gene ID" value="ENSPCOG00000018296.1"/>
</dbReference>
<evidence type="ECO:0000256" key="13">
    <source>
        <dbReference type="ARBA" id="ARBA00045192"/>
    </source>
</evidence>
<keyword evidence="9 15" id="KW-0472">Membrane</keyword>
<dbReference type="InterPro" id="IPR051028">
    <property type="entry name" value="Mito_Solute_Carrier"/>
</dbReference>
<evidence type="ECO:0000313" key="18">
    <source>
        <dbReference type="Ensembl" id="ENSPCOP00000013387.1"/>
    </source>
</evidence>
<dbReference type="PRINTS" id="PR00926">
    <property type="entry name" value="MITOCARRIER"/>
</dbReference>
<dbReference type="Pfam" id="PF00153">
    <property type="entry name" value="Mito_carr"/>
    <property type="match status" value="3"/>
</dbReference>
<comment type="function">
    <text evidence="13">Mitochondrial glutamate/H(+) symporter. Responsible for the transport of glutamate from the cytosol into the mitochondrial matrix with the concomitant import of a proton. Plays a role in the control of glucose-stimulated insulin secretion.</text>
</comment>
<evidence type="ECO:0000256" key="2">
    <source>
        <dbReference type="ARBA" id="ARBA00006375"/>
    </source>
</evidence>
<dbReference type="GO" id="GO:0005313">
    <property type="term" value="F:L-glutamate transmembrane transporter activity"/>
    <property type="evidence" value="ECO:0007669"/>
    <property type="project" value="UniProtKB-ARBA"/>
</dbReference>
<keyword evidence="4 15" id="KW-0812">Transmembrane</keyword>
<evidence type="ECO:0000256" key="7">
    <source>
        <dbReference type="ARBA" id="ARBA00022989"/>
    </source>
</evidence>
<dbReference type="PANTHER" id="PTHR45678:SF3">
    <property type="entry name" value="MITOCHONDRIAL GLUTAMATE CARRIER 1"/>
    <property type="match status" value="1"/>
</dbReference>
<dbReference type="PANTHER" id="PTHR45678">
    <property type="entry name" value="MITOCHONDRIAL 2-OXODICARBOXYLATE CARRIER 1-RELATED"/>
    <property type="match status" value="1"/>
</dbReference>
<organism evidence="18 19">
    <name type="scientific">Propithecus coquereli</name>
    <name type="common">Coquerel's sifaka</name>
    <name type="synonym">Propithecus verreauxi coquereli</name>
    <dbReference type="NCBI Taxonomy" id="379532"/>
    <lineage>
        <taxon>Eukaryota</taxon>
        <taxon>Metazoa</taxon>
        <taxon>Chordata</taxon>
        <taxon>Craniata</taxon>
        <taxon>Vertebrata</taxon>
        <taxon>Euteleostomi</taxon>
        <taxon>Mammalia</taxon>
        <taxon>Eutheria</taxon>
        <taxon>Euarchontoglires</taxon>
        <taxon>Primates</taxon>
        <taxon>Strepsirrhini</taxon>
        <taxon>Lemuriformes</taxon>
        <taxon>Indriidae</taxon>
        <taxon>Propithecus</taxon>
    </lineage>
</organism>
<dbReference type="InterPro" id="IPR023395">
    <property type="entry name" value="MCP_dom_sf"/>
</dbReference>
<feature type="repeat" description="Solcar" evidence="15">
    <location>
        <begin position="217"/>
        <end position="306"/>
    </location>
</feature>
<gene>
    <name evidence="18" type="primary">SLC25A22</name>
</gene>
<evidence type="ECO:0000256" key="10">
    <source>
        <dbReference type="ARBA" id="ARBA00040262"/>
    </source>
</evidence>
<keyword evidence="6" id="KW-0999">Mitochondrion inner membrane</keyword>
<dbReference type="InterPro" id="IPR002067">
    <property type="entry name" value="MCP"/>
</dbReference>
<evidence type="ECO:0000256" key="6">
    <source>
        <dbReference type="ARBA" id="ARBA00022792"/>
    </source>
</evidence>
<evidence type="ECO:0000256" key="9">
    <source>
        <dbReference type="ARBA" id="ARBA00023136"/>
    </source>
</evidence>
<comment type="subcellular location">
    <subcellularLocation>
        <location evidence="1">Mitochondrion inner membrane</location>
        <topology evidence="1">Multi-pass membrane protein</topology>
    </subcellularLocation>
</comment>
<feature type="repeat" description="Solcar" evidence="15">
    <location>
        <begin position="101"/>
        <end position="208"/>
    </location>
</feature>
<keyword evidence="7 17" id="KW-1133">Transmembrane helix</keyword>
<dbReference type="Gene3D" id="1.50.40.10">
    <property type="entry name" value="Mitochondrial carrier domain"/>
    <property type="match status" value="1"/>
</dbReference>
<dbReference type="Proteomes" id="UP000233160">
    <property type="component" value="Unassembled WGS sequence"/>
</dbReference>
<accession>A0A2K6FHC7</accession>
<dbReference type="PROSITE" id="PS50920">
    <property type="entry name" value="SOLCAR"/>
    <property type="match status" value="3"/>
</dbReference>
<evidence type="ECO:0000256" key="17">
    <source>
        <dbReference type="SAM" id="Phobius"/>
    </source>
</evidence>
<dbReference type="AlphaFoldDB" id="A0A2K6FHC7"/>
<dbReference type="InterPro" id="IPR018108">
    <property type="entry name" value="MCP_transmembrane"/>
</dbReference>
<evidence type="ECO:0000256" key="11">
    <source>
        <dbReference type="ARBA" id="ARBA00041877"/>
    </source>
</evidence>
<dbReference type="GeneTree" id="ENSGT00940000161196"/>
<dbReference type="GO" id="GO:0005743">
    <property type="term" value="C:mitochondrial inner membrane"/>
    <property type="evidence" value="ECO:0007669"/>
    <property type="project" value="UniProtKB-SubCell"/>
</dbReference>
<evidence type="ECO:0000256" key="5">
    <source>
        <dbReference type="ARBA" id="ARBA00022737"/>
    </source>
</evidence>
<dbReference type="OMA" id="QRLYTSM"/>
<evidence type="ECO:0000256" key="12">
    <source>
        <dbReference type="ARBA" id="ARBA00041922"/>
    </source>
</evidence>
<feature type="transmembrane region" description="Helical" evidence="17">
    <location>
        <begin position="12"/>
        <end position="32"/>
    </location>
</feature>
<name>A0A2K6FHC7_PROCO</name>
<keyword evidence="5" id="KW-0677">Repeat</keyword>
<evidence type="ECO:0000256" key="16">
    <source>
        <dbReference type="RuleBase" id="RU000488"/>
    </source>
</evidence>
<protein>
    <recommendedName>
        <fullName evidence="10">Mitochondrial glutamate carrier 1</fullName>
    </recommendedName>
    <alternativeName>
        <fullName evidence="12">Glutamate/H(+) symporter 1</fullName>
    </alternativeName>
    <alternativeName>
        <fullName evidence="11">Solute carrier family 25 member 22</fullName>
    </alternativeName>
</protein>
<dbReference type="SUPFAM" id="SSF103506">
    <property type="entry name" value="Mitochondrial carrier"/>
    <property type="match status" value="1"/>
</dbReference>